<feature type="active site" description="Proton acceptor" evidence="5">
    <location>
        <position position="147"/>
    </location>
</feature>
<comment type="subcellular location">
    <subcellularLocation>
        <location evidence="4">Nucleus</location>
    </subcellularLocation>
</comment>
<keyword evidence="4" id="KW-0539">Nucleus</keyword>
<organism evidence="9 10">
    <name type="scientific">Carpediemonas membranifera</name>
    <dbReference type="NCBI Taxonomy" id="201153"/>
    <lineage>
        <taxon>Eukaryota</taxon>
        <taxon>Metamonada</taxon>
        <taxon>Carpediemonas-like organisms</taxon>
        <taxon>Carpediemonas</taxon>
    </lineage>
</organism>
<keyword evidence="2 4" id="KW-0378">Hydrolase</keyword>
<protein>
    <recommendedName>
        <fullName evidence="1 4">Histone deacetylase</fullName>
        <ecNumber evidence="1 4">3.5.1.98</ecNumber>
    </recommendedName>
</protein>
<reference evidence="9" key="1">
    <citation type="submission" date="2021-05" db="EMBL/GenBank/DDBJ databases">
        <title>A free-living protist that lacks canonical eukaryotic 1 DNA replication and segregation systems.</title>
        <authorList>
            <person name="Salas-Leiva D.E."/>
            <person name="Tromer E.C."/>
            <person name="Curtis B.A."/>
            <person name="Jerlstrom-Hultqvist J."/>
            <person name="Kolisko M."/>
            <person name="Yi Z."/>
            <person name="Salas-Leiva J.S."/>
            <person name="Gallot-Lavallee L."/>
            <person name="Kops G.J.P.L."/>
            <person name="Archibald J.M."/>
            <person name="Simpson A.G.B."/>
            <person name="Roger A.J."/>
        </authorList>
    </citation>
    <scope>NUCLEOTIDE SEQUENCE</scope>
    <source>
        <strain evidence="9">BICM</strain>
    </source>
</reference>
<comment type="similarity">
    <text evidence="4">Belongs to the histone deacetylase family. HD Type 1 subfamily.</text>
</comment>
<dbReference type="InterPro" id="IPR037138">
    <property type="entry name" value="His_deacetylse_dom_sf"/>
</dbReference>
<dbReference type="GO" id="GO:0040029">
    <property type="term" value="P:epigenetic regulation of gene expression"/>
    <property type="evidence" value="ECO:0007669"/>
    <property type="project" value="TreeGrafter"/>
</dbReference>
<dbReference type="PANTHER" id="PTHR10625:SF10">
    <property type="entry name" value="HISTONE DEACETYLASE HDAC1"/>
    <property type="match status" value="1"/>
</dbReference>
<dbReference type="Pfam" id="PF00850">
    <property type="entry name" value="Hist_deacetyl"/>
    <property type="match status" value="1"/>
</dbReference>
<feature type="binding site" evidence="6">
    <location>
        <position position="155"/>
    </location>
    <ligand>
        <name>substrate</name>
    </ligand>
</feature>
<name>A0A8J6BAE0_9EUKA</name>
<dbReference type="Gene3D" id="3.40.800.20">
    <property type="entry name" value="Histone deacetylase domain"/>
    <property type="match status" value="1"/>
</dbReference>
<keyword evidence="4" id="KW-0804">Transcription</keyword>
<keyword evidence="7" id="KW-0479">Metal-binding</keyword>
<keyword evidence="4" id="KW-0805">Transcription regulation</keyword>
<evidence type="ECO:0000256" key="7">
    <source>
        <dbReference type="PIRSR" id="PIRSR037913-3"/>
    </source>
</evidence>
<dbReference type="PRINTS" id="PR01270">
    <property type="entry name" value="HDASUPER"/>
</dbReference>
<dbReference type="PANTHER" id="PTHR10625">
    <property type="entry name" value="HISTONE DEACETYLASE HDAC1-RELATED"/>
    <property type="match status" value="1"/>
</dbReference>
<accession>A0A8J6BAE0</accession>
<dbReference type="GO" id="GO:0141221">
    <property type="term" value="F:histone deacetylase activity, hydrolytic mechanism"/>
    <property type="evidence" value="ECO:0007669"/>
    <property type="project" value="UniProtKB-EC"/>
</dbReference>
<feature type="binding site" evidence="7">
    <location>
        <position position="271"/>
    </location>
    <ligand>
        <name>a divalent metal cation</name>
        <dbReference type="ChEBI" id="CHEBI:60240"/>
    </ligand>
</feature>
<dbReference type="OrthoDB" id="1918432at2759"/>
<proteinExistence type="inferred from homology"/>
<dbReference type="EMBL" id="JAHDYR010000025">
    <property type="protein sequence ID" value="KAG9393282.1"/>
    <property type="molecule type" value="Genomic_DNA"/>
</dbReference>
<dbReference type="Proteomes" id="UP000717585">
    <property type="component" value="Unassembled WGS sequence"/>
</dbReference>
<keyword evidence="10" id="KW-1185">Reference proteome</keyword>
<evidence type="ECO:0000256" key="4">
    <source>
        <dbReference type="PIRNR" id="PIRNR037913"/>
    </source>
</evidence>
<evidence type="ECO:0000259" key="8">
    <source>
        <dbReference type="Pfam" id="PF00850"/>
    </source>
</evidence>
<evidence type="ECO:0000256" key="2">
    <source>
        <dbReference type="ARBA" id="ARBA00022801"/>
    </source>
</evidence>
<feature type="binding site" evidence="6">
    <location>
        <position position="105"/>
    </location>
    <ligand>
        <name>substrate</name>
    </ligand>
</feature>
<evidence type="ECO:0000256" key="3">
    <source>
        <dbReference type="ARBA" id="ARBA00022853"/>
    </source>
</evidence>
<feature type="binding site" evidence="6">
    <location>
        <position position="310"/>
    </location>
    <ligand>
        <name>substrate</name>
    </ligand>
</feature>
<evidence type="ECO:0000313" key="9">
    <source>
        <dbReference type="EMBL" id="KAG9393282.1"/>
    </source>
</evidence>
<evidence type="ECO:0000313" key="10">
    <source>
        <dbReference type="Proteomes" id="UP000717585"/>
    </source>
</evidence>
<comment type="catalytic activity">
    <reaction evidence="4">
        <text>N(6)-acetyl-L-lysyl-[histone] + H2O = L-lysyl-[histone] + acetate</text>
        <dbReference type="Rhea" id="RHEA:58196"/>
        <dbReference type="Rhea" id="RHEA-COMP:9845"/>
        <dbReference type="Rhea" id="RHEA-COMP:11338"/>
        <dbReference type="ChEBI" id="CHEBI:15377"/>
        <dbReference type="ChEBI" id="CHEBI:29969"/>
        <dbReference type="ChEBI" id="CHEBI:30089"/>
        <dbReference type="ChEBI" id="CHEBI:61930"/>
        <dbReference type="EC" id="3.5.1.98"/>
    </reaction>
</comment>
<dbReference type="EC" id="3.5.1.98" evidence="1 4"/>
<sequence length="440" mass="48955">MQPASLDHESDNTRKRVVSYFHDNDFGQYYFGPNHFMKPFRASLTFELVLNYGLHEDMSIYNPELLSHAEMTKFHTKEYVDFLEKISPSNATFEESNEFNIGTEDCPAVVDIFPYCQRSCGGTVTGAAHLISGHADLAINWMGGMHHAKRSEASGFCYSNDIVLGILELLKFIPRVLYVDIDIHHGDGVEEAFLTTDRVMTVSFHKYGDHFFPETGALEDVGVDTGAGYAVNVPLNDGMDDPSYTFLFKRVISDVMEHFRPGAIVLQCGADSLANDRLGCFNLSIAGHGECVSFVKSFNIPTMLVGGGGYTMRNCARCWAYETALCVNKTLPAGIPNNLYYDYYTPDYSLGIANNTRTNLNTAQDLDLIVRRVHERLRELRPSPGVGLVAGPDRFNADIKADIEMAQDEAGNARITGIQGDLGRTLDAEDRQGLWINQYA</sequence>
<evidence type="ECO:0000256" key="6">
    <source>
        <dbReference type="PIRSR" id="PIRSR037913-2"/>
    </source>
</evidence>
<dbReference type="InterPro" id="IPR003084">
    <property type="entry name" value="HDAC_I/II"/>
</dbReference>
<comment type="caution">
    <text evidence="9">The sequence shown here is derived from an EMBL/GenBank/DDBJ whole genome shotgun (WGS) entry which is preliminary data.</text>
</comment>
<evidence type="ECO:0000256" key="5">
    <source>
        <dbReference type="PIRSR" id="PIRSR037913-1"/>
    </source>
</evidence>
<feature type="binding site" evidence="7">
    <location>
        <position position="182"/>
    </location>
    <ligand>
        <name>a divalent metal cation</name>
        <dbReference type="ChEBI" id="CHEBI:60240"/>
    </ligand>
</feature>
<feature type="domain" description="Histone deacetylase" evidence="8">
    <location>
        <begin position="35"/>
        <end position="324"/>
    </location>
</feature>
<gene>
    <name evidence="9" type="ORF">J8273_3415</name>
</gene>
<dbReference type="InterPro" id="IPR023696">
    <property type="entry name" value="Ureohydrolase_dom_sf"/>
</dbReference>
<dbReference type="InterPro" id="IPR023801">
    <property type="entry name" value="His_deacetylse_dom"/>
</dbReference>
<dbReference type="SUPFAM" id="SSF52768">
    <property type="entry name" value="Arginase/deacetylase"/>
    <property type="match status" value="1"/>
</dbReference>
<dbReference type="AlphaFoldDB" id="A0A8J6BAE0"/>
<evidence type="ECO:0000256" key="1">
    <source>
        <dbReference type="ARBA" id="ARBA00012111"/>
    </source>
</evidence>
<dbReference type="InterPro" id="IPR000286">
    <property type="entry name" value="HDACs"/>
</dbReference>
<keyword evidence="3 4" id="KW-0156">Chromatin regulator</keyword>
<dbReference type="PRINTS" id="PR01271">
    <property type="entry name" value="HISDACETLASE"/>
</dbReference>
<dbReference type="GO" id="GO:0000118">
    <property type="term" value="C:histone deacetylase complex"/>
    <property type="evidence" value="ECO:0007669"/>
    <property type="project" value="UniProtKB-ARBA"/>
</dbReference>
<dbReference type="GO" id="GO:0046872">
    <property type="term" value="F:metal ion binding"/>
    <property type="evidence" value="ECO:0007669"/>
    <property type="project" value="UniProtKB-KW"/>
</dbReference>
<dbReference type="PIRSF" id="PIRSF037913">
    <property type="entry name" value="His_deacetylse_1"/>
    <property type="match status" value="1"/>
</dbReference>
<feature type="binding site" evidence="7">
    <location>
        <position position="184"/>
    </location>
    <ligand>
        <name>a divalent metal cation</name>
        <dbReference type="ChEBI" id="CHEBI:60240"/>
    </ligand>
</feature>